<gene>
    <name evidence="2" type="primary">ORF24346</name>
</gene>
<accession>A0A0B6YHU8</accession>
<protein>
    <submittedName>
        <fullName evidence="2">Uncharacterized protein</fullName>
    </submittedName>
</protein>
<feature type="compositionally biased region" description="Basic residues" evidence="1">
    <location>
        <begin position="1"/>
        <end position="10"/>
    </location>
</feature>
<dbReference type="AlphaFoldDB" id="A0A0B6YHU8"/>
<reference evidence="2" key="1">
    <citation type="submission" date="2014-12" db="EMBL/GenBank/DDBJ databases">
        <title>Insight into the proteome of Arion vulgaris.</title>
        <authorList>
            <person name="Aradska J."/>
            <person name="Bulat T."/>
            <person name="Smidak R."/>
            <person name="Sarate P."/>
            <person name="Gangsoo J."/>
            <person name="Sialana F."/>
            <person name="Bilban M."/>
            <person name="Lubec G."/>
        </authorList>
    </citation>
    <scope>NUCLEOTIDE SEQUENCE</scope>
    <source>
        <tissue evidence="2">Skin</tissue>
    </source>
</reference>
<name>A0A0B6YHU8_9EUPU</name>
<feature type="region of interest" description="Disordered" evidence="1">
    <location>
        <begin position="1"/>
        <end position="33"/>
    </location>
</feature>
<feature type="non-terminal residue" evidence="2">
    <location>
        <position position="88"/>
    </location>
</feature>
<organism evidence="2">
    <name type="scientific">Arion vulgaris</name>
    <dbReference type="NCBI Taxonomy" id="1028688"/>
    <lineage>
        <taxon>Eukaryota</taxon>
        <taxon>Metazoa</taxon>
        <taxon>Spiralia</taxon>
        <taxon>Lophotrochozoa</taxon>
        <taxon>Mollusca</taxon>
        <taxon>Gastropoda</taxon>
        <taxon>Heterobranchia</taxon>
        <taxon>Euthyneura</taxon>
        <taxon>Panpulmonata</taxon>
        <taxon>Eupulmonata</taxon>
        <taxon>Stylommatophora</taxon>
        <taxon>Helicina</taxon>
        <taxon>Arionoidea</taxon>
        <taxon>Arionidae</taxon>
        <taxon>Arion</taxon>
    </lineage>
</organism>
<evidence type="ECO:0000256" key="1">
    <source>
        <dbReference type="SAM" id="MobiDB-lite"/>
    </source>
</evidence>
<feature type="non-terminal residue" evidence="2">
    <location>
        <position position="1"/>
    </location>
</feature>
<proteinExistence type="predicted"/>
<sequence>SRPRTKKKSTLTKLKERQQKELGSTTSLKKEKLGSTTILENEVKSSYKAETAQNISHESKTALTSHSSGDTHTVDPGSYRSKITLTSH</sequence>
<dbReference type="EMBL" id="HACG01008225">
    <property type="protein sequence ID" value="CEK55090.1"/>
    <property type="molecule type" value="Transcribed_RNA"/>
</dbReference>
<feature type="compositionally biased region" description="Polar residues" evidence="1">
    <location>
        <begin position="51"/>
        <end position="71"/>
    </location>
</feature>
<feature type="region of interest" description="Disordered" evidence="1">
    <location>
        <begin position="49"/>
        <end position="88"/>
    </location>
</feature>
<evidence type="ECO:0000313" key="2">
    <source>
        <dbReference type="EMBL" id="CEK55090.1"/>
    </source>
</evidence>